<dbReference type="PANTHER" id="PTHR13832">
    <property type="entry name" value="PROTEIN PHOSPHATASE 2C"/>
    <property type="match status" value="1"/>
</dbReference>
<evidence type="ECO:0000256" key="4">
    <source>
        <dbReference type="ARBA" id="ARBA00022723"/>
    </source>
</evidence>
<comment type="similarity">
    <text evidence="9">Belongs to the PP2C family.</text>
</comment>
<keyword evidence="8" id="KW-0464">Manganese</keyword>
<dbReference type="InterPro" id="IPR001932">
    <property type="entry name" value="PPM-type_phosphatase-like_dom"/>
</dbReference>
<evidence type="ECO:0000256" key="9">
    <source>
        <dbReference type="RuleBase" id="RU003465"/>
    </source>
</evidence>
<proteinExistence type="inferred from homology"/>
<evidence type="ECO:0000256" key="1">
    <source>
        <dbReference type="ARBA" id="ARBA00001936"/>
    </source>
</evidence>
<accession>A0A8S1J6G7</accession>
<gene>
    <name evidence="12" type="ORF">OSTQU699_LOCUS8315</name>
</gene>
<dbReference type="PROSITE" id="PS01032">
    <property type="entry name" value="PPM_1"/>
    <property type="match status" value="1"/>
</dbReference>
<evidence type="ECO:0000256" key="7">
    <source>
        <dbReference type="ARBA" id="ARBA00022912"/>
    </source>
</evidence>
<name>A0A8S1J6G7_9CHLO</name>
<feature type="compositionally biased region" description="Gly residues" evidence="10">
    <location>
        <begin position="145"/>
        <end position="157"/>
    </location>
</feature>
<dbReference type="GO" id="GO:0004722">
    <property type="term" value="F:protein serine/threonine phosphatase activity"/>
    <property type="evidence" value="ECO:0007669"/>
    <property type="project" value="UniProtKB-EC"/>
</dbReference>
<dbReference type="CDD" id="cd00143">
    <property type="entry name" value="PP2Cc"/>
    <property type="match status" value="1"/>
</dbReference>
<dbReference type="Gene3D" id="3.60.40.10">
    <property type="entry name" value="PPM-type phosphatase domain"/>
    <property type="match status" value="2"/>
</dbReference>
<dbReference type="InterPro" id="IPR015655">
    <property type="entry name" value="PP2C"/>
</dbReference>
<dbReference type="InterPro" id="IPR036457">
    <property type="entry name" value="PPM-type-like_dom_sf"/>
</dbReference>
<evidence type="ECO:0000256" key="8">
    <source>
        <dbReference type="ARBA" id="ARBA00023211"/>
    </source>
</evidence>
<evidence type="ECO:0000256" key="6">
    <source>
        <dbReference type="ARBA" id="ARBA00022842"/>
    </source>
</evidence>
<dbReference type="EMBL" id="CAJHUC010002013">
    <property type="protein sequence ID" value="CAD7702960.1"/>
    <property type="molecule type" value="Genomic_DNA"/>
</dbReference>
<dbReference type="Pfam" id="PF00481">
    <property type="entry name" value="PP2C"/>
    <property type="match status" value="2"/>
</dbReference>
<evidence type="ECO:0000256" key="2">
    <source>
        <dbReference type="ARBA" id="ARBA00001946"/>
    </source>
</evidence>
<comment type="cofactor">
    <cofactor evidence="2">
        <name>Mg(2+)</name>
        <dbReference type="ChEBI" id="CHEBI:18420"/>
    </cofactor>
</comment>
<evidence type="ECO:0000256" key="10">
    <source>
        <dbReference type="SAM" id="MobiDB-lite"/>
    </source>
</evidence>
<keyword evidence="7 9" id="KW-0904">Protein phosphatase</keyword>
<feature type="compositionally biased region" description="Low complexity" evidence="10">
    <location>
        <begin position="158"/>
        <end position="167"/>
    </location>
</feature>
<evidence type="ECO:0000256" key="3">
    <source>
        <dbReference type="ARBA" id="ARBA00013081"/>
    </source>
</evidence>
<evidence type="ECO:0000259" key="11">
    <source>
        <dbReference type="PROSITE" id="PS51746"/>
    </source>
</evidence>
<dbReference type="InterPro" id="IPR000222">
    <property type="entry name" value="PP2C_BS"/>
</dbReference>
<dbReference type="AlphaFoldDB" id="A0A8S1J6G7"/>
<organism evidence="12 13">
    <name type="scientific">Ostreobium quekettii</name>
    <dbReference type="NCBI Taxonomy" id="121088"/>
    <lineage>
        <taxon>Eukaryota</taxon>
        <taxon>Viridiplantae</taxon>
        <taxon>Chlorophyta</taxon>
        <taxon>core chlorophytes</taxon>
        <taxon>Ulvophyceae</taxon>
        <taxon>TCBD clade</taxon>
        <taxon>Bryopsidales</taxon>
        <taxon>Ostreobineae</taxon>
        <taxon>Ostreobiaceae</taxon>
        <taxon>Ostreobium</taxon>
    </lineage>
</organism>
<evidence type="ECO:0000313" key="13">
    <source>
        <dbReference type="Proteomes" id="UP000708148"/>
    </source>
</evidence>
<evidence type="ECO:0000313" key="12">
    <source>
        <dbReference type="EMBL" id="CAD7702960.1"/>
    </source>
</evidence>
<dbReference type="EC" id="3.1.3.16" evidence="3"/>
<dbReference type="PROSITE" id="PS51746">
    <property type="entry name" value="PPM_2"/>
    <property type="match status" value="1"/>
</dbReference>
<keyword evidence="6" id="KW-0460">Magnesium</keyword>
<protein>
    <recommendedName>
        <fullName evidence="3">protein-serine/threonine phosphatase</fullName>
        <ecNumber evidence="3">3.1.3.16</ecNumber>
    </recommendedName>
</protein>
<sequence>MGAYLSQPITEKEVFYGAGSDVGYAGASMQGWRRHMEDAHVAATDLGDGATTVSVFGVFDGHGGSEVSRFCQKYFAAQLSGIPSFPADVGASLSAAFHKMDDMLRDCSYHRELAGMRNGARPVVSAAMVAGMGDAAEGEEKKGGEGGGDPPAGGRDGGAPVARAGSRPRGGGRGAATTNPAPSEAVLWQLNVVRRLISGAQRGRGRGRGSANGNARMAAAYRVSRGEDGCGHGCEGTSHAGATAVVAVKRGAELFVANAGDSRGVLARGGAAVAMSKDHKPGLKDEKARIFKAGGFVSEIANQDRVNGNLNVSRAIGDLKYKSNKKLAPREQIITAEPEVRHFDLTGDDRFFVLACDGVWDVMTNQEVVDWVGRRLDQGAALREICVEILDNCLAGDPKMTKGIGCDNMTILIVELRQPAENGEA</sequence>
<keyword evidence="5 9" id="KW-0378">Hydrolase</keyword>
<reference evidence="12" key="1">
    <citation type="submission" date="2020-12" db="EMBL/GenBank/DDBJ databases">
        <authorList>
            <person name="Iha C."/>
        </authorList>
    </citation>
    <scope>NUCLEOTIDE SEQUENCE</scope>
</reference>
<keyword evidence="4" id="KW-0479">Metal-binding</keyword>
<evidence type="ECO:0000256" key="5">
    <source>
        <dbReference type="ARBA" id="ARBA00022801"/>
    </source>
</evidence>
<comment type="cofactor">
    <cofactor evidence="1">
        <name>Mn(2+)</name>
        <dbReference type="ChEBI" id="CHEBI:29035"/>
    </cofactor>
</comment>
<dbReference type="GO" id="GO:0046872">
    <property type="term" value="F:metal ion binding"/>
    <property type="evidence" value="ECO:0007669"/>
    <property type="project" value="UniProtKB-KW"/>
</dbReference>
<keyword evidence="13" id="KW-1185">Reference proteome</keyword>
<dbReference type="OrthoDB" id="10264738at2759"/>
<dbReference type="SUPFAM" id="SSF81606">
    <property type="entry name" value="PP2C-like"/>
    <property type="match status" value="1"/>
</dbReference>
<dbReference type="SMART" id="SM00332">
    <property type="entry name" value="PP2Cc"/>
    <property type="match status" value="1"/>
</dbReference>
<feature type="domain" description="PPM-type phosphatase" evidence="11">
    <location>
        <begin position="23"/>
        <end position="416"/>
    </location>
</feature>
<dbReference type="PANTHER" id="PTHR13832:SF840">
    <property type="entry name" value="PROTEIN PHOSPHATASE 2C 60-RELATED"/>
    <property type="match status" value="1"/>
</dbReference>
<feature type="region of interest" description="Disordered" evidence="10">
    <location>
        <begin position="136"/>
        <end position="182"/>
    </location>
</feature>
<dbReference type="Proteomes" id="UP000708148">
    <property type="component" value="Unassembled WGS sequence"/>
</dbReference>
<comment type="caution">
    <text evidence="12">The sequence shown here is derived from an EMBL/GenBank/DDBJ whole genome shotgun (WGS) entry which is preliminary data.</text>
</comment>